<dbReference type="PANTHER" id="PTHR12419">
    <property type="entry name" value="OTU DOMAIN CONTAINING PROTEIN"/>
    <property type="match status" value="1"/>
</dbReference>
<evidence type="ECO:0000313" key="5">
    <source>
        <dbReference type="Proteomes" id="UP000075714"/>
    </source>
</evidence>
<dbReference type="GO" id="GO:0004843">
    <property type="term" value="F:cysteine-type deubiquitinase activity"/>
    <property type="evidence" value="ECO:0007669"/>
    <property type="project" value="TreeGrafter"/>
</dbReference>
<dbReference type="Pfam" id="PF02338">
    <property type="entry name" value="OTU"/>
    <property type="match status" value="1"/>
</dbReference>
<dbReference type="EMBL" id="LSYV01000008">
    <property type="protein sequence ID" value="KXZ53403.1"/>
    <property type="molecule type" value="Genomic_DNA"/>
</dbReference>
<organism evidence="4 5">
    <name type="scientific">Gonium pectorale</name>
    <name type="common">Green alga</name>
    <dbReference type="NCBI Taxonomy" id="33097"/>
    <lineage>
        <taxon>Eukaryota</taxon>
        <taxon>Viridiplantae</taxon>
        <taxon>Chlorophyta</taxon>
        <taxon>core chlorophytes</taxon>
        <taxon>Chlorophyceae</taxon>
        <taxon>CS clade</taxon>
        <taxon>Chlamydomonadales</taxon>
        <taxon>Volvocaceae</taxon>
        <taxon>Gonium</taxon>
    </lineage>
</organism>
<feature type="compositionally biased region" description="Low complexity" evidence="2">
    <location>
        <begin position="196"/>
        <end position="207"/>
    </location>
</feature>
<feature type="compositionally biased region" description="Gly residues" evidence="2">
    <location>
        <begin position="208"/>
        <end position="218"/>
    </location>
</feature>
<proteinExistence type="inferred from homology"/>
<reference evidence="5" key="1">
    <citation type="journal article" date="2016" name="Nat. Commun.">
        <title>The Gonium pectorale genome demonstrates co-option of cell cycle regulation during the evolution of multicellularity.</title>
        <authorList>
            <person name="Hanschen E.R."/>
            <person name="Marriage T.N."/>
            <person name="Ferris P.J."/>
            <person name="Hamaji T."/>
            <person name="Toyoda A."/>
            <person name="Fujiyama A."/>
            <person name="Neme R."/>
            <person name="Noguchi H."/>
            <person name="Minakuchi Y."/>
            <person name="Suzuki M."/>
            <person name="Kawai-Toyooka H."/>
            <person name="Smith D.R."/>
            <person name="Sparks H."/>
            <person name="Anderson J."/>
            <person name="Bakaric R."/>
            <person name="Luria V."/>
            <person name="Karger A."/>
            <person name="Kirschner M.W."/>
            <person name="Durand P.M."/>
            <person name="Michod R.E."/>
            <person name="Nozaki H."/>
            <person name="Olson B.J."/>
        </authorList>
    </citation>
    <scope>NUCLEOTIDE SEQUENCE [LARGE SCALE GENOMIC DNA]</scope>
    <source>
        <strain evidence="5">NIES-2863</strain>
    </source>
</reference>
<evidence type="ECO:0000259" key="3">
    <source>
        <dbReference type="PROSITE" id="PS50802"/>
    </source>
</evidence>
<feature type="region of interest" description="Disordered" evidence="2">
    <location>
        <begin position="29"/>
        <end position="54"/>
    </location>
</feature>
<dbReference type="InterPro" id="IPR003323">
    <property type="entry name" value="OTU_dom"/>
</dbReference>
<dbReference type="PANTHER" id="PTHR12419:SF111">
    <property type="entry name" value="OVARIAN TUMOR DOMAIN-CONTAINING DEUBIQUITINATING ENZYME 9"/>
    <property type="match status" value="1"/>
</dbReference>
<protein>
    <recommendedName>
        <fullName evidence="3">OTU domain-containing protein</fullName>
    </recommendedName>
</protein>
<dbReference type="GO" id="GO:0016579">
    <property type="term" value="P:protein deubiquitination"/>
    <property type="evidence" value="ECO:0007669"/>
    <property type="project" value="TreeGrafter"/>
</dbReference>
<keyword evidence="5" id="KW-1185">Reference proteome</keyword>
<comment type="similarity">
    <text evidence="1">Belongs to the peptidase C85 family.</text>
</comment>
<dbReference type="Gene3D" id="3.90.70.80">
    <property type="match status" value="1"/>
</dbReference>
<dbReference type="SUPFAM" id="SSF54001">
    <property type="entry name" value="Cysteine proteinases"/>
    <property type="match status" value="1"/>
</dbReference>
<evidence type="ECO:0000313" key="4">
    <source>
        <dbReference type="EMBL" id="KXZ53403.1"/>
    </source>
</evidence>
<evidence type="ECO:0000256" key="1">
    <source>
        <dbReference type="ARBA" id="ARBA00010407"/>
    </source>
</evidence>
<accession>A0A150GUH8</accession>
<sequence length="246" mass="26300">MPPGSLGFPRYQLSAQPSSRELTLNRTLSRAPSMRVQPHTLASSLPPPEPAVSEDRQRLLGTLGLYELVEKQVAGDGNCQFRALSDQLYGTPEHHAAVRSLVVSTLRDHPDQYRCYVSDKPYDVYCADMGRSGTWGDHVTLKAAADAYGIKIVVVASFANSPVINIEPERQTNSRTLFLSFWAEVHYNSLYPKQEPPGSAQQAPAPAGTGGGGGGGKDAGGKPPKVLGSSRLGKLVHGVAAGVKPR</sequence>
<feature type="region of interest" description="Disordered" evidence="2">
    <location>
        <begin position="193"/>
        <end position="246"/>
    </location>
</feature>
<name>A0A150GUH8_GONPE</name>
<dbReference type="AlphaFoldDB" id="A0A150GUH8"/>
<comment type="caution">
    <text evidence="4">The sequence shown here is derived from an EMBL/GenBank/DDBJ whole genome shotgun (WGS) entry which is preliminary data.</text>
</comment>
<dbReference type="OrthoDB" id="415023at2759"/>
<feature type="domain" description="OTU" evidence="3">
    <location>
        <begin position="68"/>
        <end position="193"/>
    </location>
</feature>
<dbReference type="CDD" id="cd22751">
    <property type="entry name" value="OTU_plant_OTU9-like"/>
    <property type="match status" value="1"/>
</dbReference>
<dbReference type="InterPro" id="IPR038765">
    <property type="entry name" value="Papain-like_cys_pep_sf"/>
</dbReference>
<dbReference type="PROSITE" id="PS50802">
    <property type="entry name" value="OTU"/>
    <property type="match status" value="1"/>
</dbReference>
<evidence type="ECO:0000256" key="2">
    <source>
        <dbReference type="SAM" id="MobiDB-lite"/>
    </source>
</evidence>
<dbReference type="InterPro" id="IPR050704">
    <property type="entry name" value="Peptidase_C85-like"/>
</dbReference>
<dbReference type="STRING" id="33097.A0A150GUH8"/>
<gene>
    <name evidence="4" type="ORF">GPECTOR_7g1299</name>
</gene>
<dbReference type="Proteomes" id="UP000075714">
    <property type="component" value="Unassembled WGS sequence"/>
</dbReference>